<dbReference type="CDD" id="cd10787">
    <property type="entry name" value="LamB_YcsF_like"/>
    <property type="match status" value="1"/>
</dbReference>
<dbReference type="EMBL" id="MAAF01000040">
    <property type="protein sequence ID" value="OUR82297.1"/>
    <property type="molecule type" value="Genomic_DNA"/>
</dbReference>
<dbReference type="NCBIfam" id="NF003816">
    <property type="entry name" value="PRK05406.1-5"/>
    <property type="match status" value="1"/>
</dbReference>
<proteinExistence type="predicted"/>
<evidence type="ECO:0000313" key="1">
    <source>
        <dbReference type="EMBL" id="OUR82297.1"/>
    </source>
</evidence>
<dbReference type="Pfam" id="PF03746">
    <property type="entry name" value="LamB_YcsF"/>
    <property type="match status" value="1"/>
</dbReference>
<dbReference type="Gene3D" id="3.20.20.370">
    <property type="entry name" value="Glycoside hydrolase/deacetylase"/>
    <property type="match status" value="1"/>
</dbReference>
<organism evidence="1 2">
    <name type="scientific">Colwellia psychrerythraea</name>
    <name type="common">Vibrio psychroerythus</name>
    <dbReference type="NCBI Taxonomy" id="28229"/>
    <lineage>
        <taxon>Bacteria</taxon>
        <taxon>Pseudomonadati</taxon>
        <taxon>Pseudomonadota</taxon>
        <taxon>Gammaproteobacteria</taxon>
        <taxon>Alteromonadales</taxon>
        <taxon>Colwelliaceae</taxon>
        <taxon>Colwellia</taxon>
    </lineage>
</organism>
<comment type="caution">
    <text evidence="1">The sequence shown here is derived from an EMBL/GenBank/DDBJ whole genome shotgun (WGS) entry which is preliminary data.</text>
</comment>
<dbReference type="AlphaFoldDB" id="A0A1Y5ENT8"/>
<dbReference type="NCBIfam" id="NF003814">
    <property type="entry name" value="PRK05406.1-3"/>
    <property type="match status" value="1"/>
</dbReference>
<evidence type="ECO:0000313" key="2">
    <source>
        <dbReference type="Proteomes" id="UP000243053"/>
    </source>
</evidence>
<gene>
    <name evidence="1" type="ORF">A9Q75_06160</name>
</gene>
<dbReference type="SUPFAM" id="SSF88713">
    <property type="entry name" value="Glycoside hydrolase/deacetylase"/>
    <property type="match status" value="1"/>
</dbReference>
<dbReference type="Proteomes" id="UP000243053">
    <property type="component" value="Unassembled WGS sequence"/>
</dbReference>
<sequence>MKLNCDLGESFGAWTMGLDNEVMPHIDQANIACGFHAGDPLVMQKTLALAKQFQVSVGAHPSYPDLVGFGRRSMTCSSEEIIALLHYQVAALDGMATAQGISIDYVKPHGALYNDMMSEPRVFEAILAALIQYPKKLALMLQATAEIEDYKQQANKLGIVIYSEAFADRCYDDEGRLLARSKAGAVLNKEAMLVQVKQLSEHGTVTTISGKILKLSVDSLCVHGDNIAGVQAIREIKELLG</sequence>
<dbReference type="GO" id="GO:0005975">
    <property type="term" value="P:carbohydrate metabolic process"/>
    <property type="evidence" value="ECO:0007669"/>
    <property type="project" value="InterPro"/>
</dbReference>
<reference evidence="2" key="1">
    <citation type="journal article" date="2017" name="Proc. Natl. Acad. Sci. U.S.A.">
        <title>Simulation of Deepwater Horizon oil plume reveals substrate specialization within a complex community of hydrocarbon degraders.</title>
        <authorList>
            <person name="Hu P."/>
            <person name="Dubinsky E.A."/>
            <person name="Probst A.J."/>
            <person name="Wang J."/>
            <person name="Sieber C.M.K."/>
            <person name="Tom L.M."/>
            <person name="Gardinali P."/>
            <person name="Banfield J.F."/>
            <person name="Atlas R.M."/>
            <person name="Andersen G.L."/>
        </authorList>
    </citation>
    <scope>NUCLEOTIDE SEQUENCE [LARGE SCALE GENOMIC DNA]</scope>
</reference>
<accession>A0A1Y5ENT8</accession>
<dbReference type="InterPro" id="IPR005501">
    <property type="entry name" value="LamB/YcsF/PxpA-like"/>
</dbReference>
<evidence type="ECO:0008006" key="3">
    <source>
        <dbReference type="Google" id="ProtNLM"/>
    </source>
</evidence>
<dbReference type="PANTHER" id="PTHR30292">
    <property type="entry name" value="UNCHARACTERIZED PROTEIN YBGL-RELATED"/>
    <property type="match status" value="1"/>
</dbReference>
<dbReference type="InterPro" id="IPR011330">
    <property type="entry name" value="Glyco_hydro/deAcase_b/a-brl"/>
</dbReference>
<name>A0A1Y5ENT8_COLPS</name>
<dbReference type="PANTHER" id="PTHR30292:SF0">
    <property type="entry name" value="5-OXOPROLINASE SUBUNIT A"/>
    <property type="match status" value="1"/>
</dbReference>
<protein>
    <recommendedName>
        <fullName evidence="3">LamB/YcsF family protein</fullName>
    </recommendedName>
</protein>